<dbReference type="RefSeq" id="WP_105417961.1">
    <property type="nucleotide sequence ID" value="NZ_PUIO01000030.1"/>
</dbReference>
<dbReference type="Gene3D" id="3.30.70.20">
    <property type="match status" value="1"/>
</dbReference>
<feature type="binding site" evidence="12">
    <location>
        <position position="149"/>
    </location>
    <ligand>
        <name>FAD</name>
        <dbReference type="ChEBI" id="CHEBI:57692"/>
    </ligand>
</feature>
<comment type="cofactor">
    <cofactor evidence="1 12">
        <name>FAD</name>
        <dbReference type="ChEBI" id="CHEBI:57692"/>
    </cofactor>
</comment>
<keyword evidence="6 12" id="KW-0274">FAD</keyword>
<feature type="binding site" evidence="12">
    <location>
        <position position="185"/>
    </location>
    <ligand>
        <name>FAD</name>
        <dbReference type="ChEBI" id="CHEBI:57692"/>
    </ligand>
</feature>
<sequence length="562" mass="60392">MAHVVTQPCCNDAACVSVCPVNCIHPAPHEPGYGTAEMLYIDPVSCIDCGACVEVCPVSAIVADIDLTDETAPYEEINAAFYSNGNSEDANVVRAQTKKVDSDEKLRPLKVAIVGSGPAACYTAEELLLRRDLAVEVNMFEQLPTPWGLVRYGVAPDHQGTKAVAELFQRTAGRRGMEMFLNVTVGKHVTHEELLESHDAVVYAIGASGSRRLDIPGEELPGSHSATEFVAWYNGHPDFADSVFDLSADRAVVIGNGNVALDVARLLVSEPQALAKTDMATHAVDRLAGSNIKEVVVMGRRGPAQAAYTTPELLALSQSSSFDVHVDMDESELDAYSRAATEGNDPIATVKLGILRKLASSVPSPGKKRIVLRYLASPLEVLGDDHVEGLRIAHNELVSTQDGRSQVRPTGVEEDIECGLVLRSIGYRGVPTGPLPIEPVSGTIANHGGRVTSESGACLTGVYVAGWIKRGPTGVIGTNKKCAKDTVEKIIEDHRAGRLKAPVRAPENLRQLISERQPDYLNFAGAKSIDAHERSLGRERGAPRIKLIDLNEMLRVAERPNV</sequence>
<dbReference type="SUPFAM" id="SSF51971">
    <property type="entry name" value="Nucleotide-binding domain"/>
    <property type="match status" value="1"/>
</dbReference>
<dbReference type="InterPro" id="IPR036188">
    <property type="entry name" value="FAD/NAD-bd_sf"/>
</dbReference>
<evidence type="ECO:0000256" key="13">
    <source>
        <dbReference type="PIRSR" id="PIRSR000362-2"/>
    </source>
</evidence>
<comment type="similarity">
    <text evidence="2">Belongs to the ferredoxin--NADP reductase type 1 family.</text>
</comment>
<feature type="binding site" evidence="12">
    <location>
        <position position="467"/>
    </location>
    <ligand>
        <name>FAD</name>
        <dbReference type="ChEBI" id="CHEBI:57692"/>
    </ligand>
</feature>
<evidence type="ECO:0000256" key="1">
    <source>
        <dbReference type="ARBA" id="ARBA00001974"/>
    </source>
</evidence>
<dbReference type="Gene3D" id="3.40.50.720">
    <property type="entry name" value="NAD(P)-binding Rossmann-like Domain"/>
    <property type="match status" value="1"/>
</dbReference>
<evidence type="ECO:0000256" key="7">
    <source>
        <dbReference type="ARBA" id="ARBA00022857"/>
    </source>
</evidence>
<evidence type="ECO:0000313" key="15">
    <source>
        <dbReference type="EMBL" id="PQP22587.1"/>
    </source>
</evidence>
<dbReference type="PANTHER" id="PTHR48467:SF1">
    <property type="entry name" value="GLUTAMATE SYNTHASE 1 [NADH], CHLOROPLASTIC-LIKE"/>
    <property type="match status" value="1"/>
</dbReference>
<organism evidence="15 16">
    <name type="scientific">Rhodococcus opacus</name>
    <name type="common">Nocardia opaca</name>
    <dbReference type="NCBI Taxonomy" id="37919"/>
    <lineage>
        <taxon>Bacteria</taxon>
        <taxon>Bacillati</taxon>
        <taxon>Actinomycetota</taxon>
        <taxon>Actinomycetes</taxon>
        <taxon>Mycobacteriales</taxon>
        <taxon>Nocardiaceae</taxon>
        <taxon>Rhodococcus</taxon>
    </lineage>
</organism>
<dbReference type="GO" id="GO:0051536">
    <property type="term" value="F:iron-sulfur cluster binding"/>
    <property type="evidence" value="ECO:0007669"/>
    <property type="project" value="UniProtKB-KW"/>
</dbReference>
<evidence type="ECO:0000256" key="8">
    <source>
        <dbReference type="ARBA" id="ARBA00023002"/>
    </source>
</evidence>
<keyword evidence="5" id="KW-0479">Metal-binding</keyword>
<evidence type="ECO:0000256" key="3">
    <source>
        <dbReference type="ARBA" id="ARBA00013223"/>
    </source>
</evidence>
<dbReference type="InterPro" id="IPR017896">
    <property type="entry name" value="4Fe4S_Fe-S-bd"/>
</dbReference>
<dbReference type="PANTHER" id="PTHR48467">
    <property type="entry name" value="GLUTAMATE SYNTHASE 1 [NADH], CHLOROPLASTIC-LIKE"/>
    <property type="match status" value="1"/>
</dbReference>
<dbReference type="GO" id="GO:0046872">
    <property type="term" value="F:metal ion binding"/>
    <property type="evidence" value="ECO:0007669"/>
    <property type="project" value="UniProtKB-KW"/>
</dbReference>
<dbReference type="Pfam" id="PF07992">
    <property type="entry name" value="Pyr_redox_2"/>
    <property type="match status" value="1"/>
</dbReference>
<keyword evidence="10" id="KW-0411">Iron-sulfur</keyword>
<dbReference type="EC" id="1.18.1.2" evidence="3"/>
<gene>
    <name evidence="15" type="ORF">C5613_23315</name>
</gene>
<feature type="binding site" evidence="12">
    <location>
        <begin position="474"/>
        <end position="476"/>
    </location>
    <ligand>
        <name>FAD</name>
        <dbReference type="ChEBI" id="CHEBI:57692"/>
    </ligand>
</feature>
<feature type="domain" description="4Fe-4S ferredoxin-type" evidence="14">
    <location>
        <begin position="37"/>
        <end position="66"/>
    </location>
</feature>
<evidence type="ECO:0000256" key="12">
    <source>
        <dbReference type="PIRSR" id="PIRSR000362-1"/>
    </source>
</evidence>
<evidence type="ECO:0000256" key="10">
    <source>
        <dbReference type="ARBA" id="ARBA00023014"/>
    </source>
</evidence>
<reference evidence="16" key="1">
    <citation type="submission" date="2018-02" db="EMBL/GenBank/DDBJ databases">
        <title>Draft genome sequencing of Rhodococcus opacus KU647198.</title>
        <authorList>
            <person name="Zheng B.-X."/>
        </authorList>
    </citation>
    <scope>NUCLEOTIDE SEQUENCE [LARGE SCALE GENOMIC DNA]</scope>
    <source>
        <strain evidence="16">04-OD7</strain>
    </source>
</reference>
<feature type="binding site" evidence="13">
    <location>
        <begin position="256"/>
        <end position="259"/>
    </location>
    <ligand>
        <name>NADP(+)</name>
        <dbReference type="ChEBI" id="CHEBI:58349"/>
    </ligand>
</feature>
<dbReference type="InterPro" id="IPR055275">
    <property type="entry name" value="Ferredox_Rdtase"/>
</dbReference>
<evidence type="ECO:0000259" key="14">
    <source>
        <dbReference type="PROSITE" id="PS51379"/>
    </source>
</evidence>
<accession>A0A2S8J6I5</accession>
<feature type="binding site" evidence="13">
    <location>
        <position position="312"/>
    </location>
    <ligand>
        <name>NADP(+)</name>
        <dbReference type="ChEBI" id="CHEBI:58349"/>
    </ligand>
</feature>
<dbReference type="PROSITE" id="PS00198">
    <property type="entry name" value="4FE4S_FER_1"/>
    <property type="match status" value="1"/>
</dbReference>
<evidence type="ECO:0000256" key="5">
    <source>
        <dbReference type="ARBA" id="ARBA00022723"/>
    </source>
</evidence>
<dbReference type="SUPFAM" id="SSF54862">
    <property type="entry name" value="4Fe-4S ferredoxins"/>
    <property type="match status" value="1"/>
</dbReference>
<dbReference type="Proteomes" id="UP000239290">
    <property type="component" value="Unassembled WGS sequence"/>
</dbReference>
<feature type="binding site" evidence="12">
    <location>
        <position position="141"/>
    </location>
    <ligand>
        <name>FAD</name>
        <dbReference type="ChEBI" id="CHEBI:57692"/>
    </ligand>
</feature>
<keyword evidence="8" id="KW-0560">Oxidoreductase</keyword>
<evidence type="ECO:0000313" key="16">
    <source>
        <dbReference type="Proteomes" id="UP000239290"/>
    </source>
</evidence>
<protein>
    <recommendedName>
        <fullName evidence="3">ferredoxin--NADP(+) reductase</fullName>
        <ecNumber evidence="3">1.18.1.2</ecNumber>
    </recommendedName>
</protein>
<name>A0A2S8J6I5_RHOOP</name>
<dbReference type="Pfam" id="PF12838">
    <property type="entry name" value="Fer4_7"/>
    <property type="match status" value="1"/>
</dbReference>
<dbReference type="AlphaFoldDB" id="A0A2S8J6I5"/>
<comment type="caution">
    <text evidence="15">The sequence shown here is derived from an EMBL/GenBank/DDBJ whole genome shotgun (WGS) entry which is preliminary data.</text>
</comment>
<feature type="binding site" evidence="13">
    <location>
        <position position="474"/>
    </location>
    <ligand>
        <name>NADP(+)</name>
        <dbReference type="ChEBI" id="CHEBI:58349"/>
    </ligand>
</feature>
<keyword evidence="9" id="KW-0408">Iron</keyword>
<keyword evidence="4" id="KW-0285">Flavoprotein</keyword>
<evidence type="ECO:0000256" key="9">
    <source>
        <dbReference type="ARBA" id="ARBA00023004"/>
    </source>
</evidence>
<dbReference type="PRINTS" id="PR00419">
    <property type="entry name" value="ADXRDTASE"/>
</dbReference>
<dbReference type="Gene3D" id="3.50.50.60">
    <property type="entry name" value="FAD/NAD(P)-binding domain"/>
    <property type="match status" value="1"/>
</dbReference>
<proteinExistence type="inferred from homology"/>
<evidence type="ECO:0000256" key="11">
    <source>
        <dbReference type="ARBA" id="ARBA00047776"/>
    </source>
</evidence>
<keyword evidence="7 13" id="KW-0521">NADP</keyword>
<comment type="catalytic activity">
    <reaction evidence="11">
        <text>2 reduced [2Fe-2S]-[ferredoxin] + NADP(+) + H(+) = 2 oxidized [2Fe-2S]-[ferredoxin] + NADPH</text>
        <dbReference type="Rhea" id="RHEA:20125"/>
        <dbReference type="Rhea" id="RHEA-COMP:10000"/>
        <dbReference type="Rhea" id="RHEA-COMP:10001"/>
        <dbReference type="ChEBI" id="CHEBI:15378"/>
        <dbReference type="ChEBI" id="CHEBI:33737"/>
        <dbReference type="ChEBI" id="CHEBI:33738"/>
        <dbReference type="ChEBI" id="CHEBI:57783"/>
        <dbReference type="ChEBI" id="CHEBI:58349"/>
        <dbReference type="EC" id="1.18.1.2"/>
    </reaction>
</comment>
<feature type="binding site" evidence="12">
    <location>
        <position position="119"/>
    </location>
    <ligand>
        <name>FAD</name>
        <dbReference type="ChEBI" id="CHEBI:57692"/>
    </ligand>
</feature>
<feature type="binding site" evidence="13">
    <location>
        <begin position="300"/>
        <end position="301"/>
    </location>
    <ligand>
        <name>NADP(+)</name>
        <dbReference type="ChEBI" id="CHEBI:58349"/>
    </ligand>
</feature>
<dbReference type="PIRSF" id="PIRSF000362">
    <property type="entry name" value="FNR"/>
    <property type="match status" value="1"/>
</dbReference>
<dbReference type="PROSITE" id="PS51379">
    <property type="entry name" value="4FE4S_FER_2"/>
    <property type="match status" value="1"/>
</dbReference>
<dbReference type="GO" id="GO:0004324">
    <property type="term" value="F:ferredoxin-NADP+ reductase activity"/>
    <property type="evidence" value="ECO:0007669"/>
    <property type="project" value="UniProtKB-EC"/>
</dbReference>
<dbReference type="InterPro" id="IPR023753">
    <property type="entry name" value="FAD/NAD-binding_dom"/>
</dbReference>
<evidence type="ECO:0000256" key="6">
    <source>
        <dbReference type="ARBA" id="ARBA00022827"/>
    </source>
</evidence>
<dbReference type="InterPro" id="IPR021163">
    <property type="entry name" value="Ferredox_Rdtase_adrenod"/>
</dbReference>
<dbReference type="EMBL" id="PUIO01000030">
    <property type="protein sequence ID" value="PQP22587.1"/>
    <property type="molecule type" value="Genomic_DNA"/>
</dbReference>
<dbReference type="InterPro" id="IPR017900">
    <property type="entry name" value="4Fe4S_Fe_S_CS"/>
</dbReference>
<evidence type="ECO:0000256" key="2">
    <source>
        <dbReference type="ARBA" id="ARBA00008312"/>
    </source>
</evidence>
<evidence type="ECO:0000256" key="4">
    <source>
        <dbReference type="ARBA" id="ARBA00022630"/>
    </source>
</evidence>